<reference evidence="2" key="1">
    <citation type="submission" date="2021-03" db="EMBL/GenBank/DDBJ databases">
        <title>Comparative genomics and phylogenomic investigation of the class Geoglossomycetes provide insights into ecological specialization and systematics.</title>
        <authorList>
            <person name="Melie T."/>
            <person name="Pirro S."/>
            <person name="Miller A.N."/>
            <person name="Quandt A."/>
        </authorList>
    </citation>
    <scope>NUCLEOTIDE SEQUENCE</scope>
    <source>
        <strain evidence="2">GBOQ0MN5Z8</strain>
    </source>
</reference>
<organism evidence="2 3">
    <name type="scientific">Glutinoglossum americanum</name>
    <dbReference type="NCBI Taxonomy" id="1670608"/>
    <lineage>
        <taxon>Eukaryota</taxon>
        <taxon>Fungi</taxon>
        <taxon>Dikarya</taxon>
        <taxon>Ascomycota</taxon>
        <taxon>Pezizomycotina</taxon>
        <taxon>Geoglossomycetes</taxon>
        <taxon>Geoglossales</taxon>
        <taxon>Geoglossaceae</taxon>
        <taxon>Glutinoglossum</taxon>
    </lineage>
</organism>
<feature type="compositionally biased region" description="Low complexity" evidence="1">
    <location>
        <begin position="476"/>
        <end position="501"/>
    </location>
</feature>
<feature type="compositionally biased region" description="Polar residues" evidence="1">
    <location>
        <begin position="864"/>
        <end position="880"/>
    </location>
</feature>
<feature type="region of interest" description="Disordered" evidence="1">
    <location>
        <begin position="779"/>
        <end position="902"/>
    </location>
</feature>
<dbReference type="EMBL" id="JAGHQL010000064">
    <property type="protein sequence ID" value="KAH0541947.1"/>
    <property type="molecule type" value="Genomic_DNA"/>
</dbReference>
<dbReference type="Proteomes" id="UP000698800">
    <property type="component" value="Unassembled WGS sequence"/>
</dbReference>
<dbReference type="OrthoDB" id="4155914at2759"/>
<feature type="compositionally biased region" description="Pro residues" evidence="1">
    <location>
        <begin position="402"/>
        <end position="422"/>
    </location>
</feature>
<sequence length="930" mass="102751">MPKPPWKSNTQSHNRKSPNLLNQAFGLDAPSNQQPAAQQSPVSPLPSPALTQGFSSSAQQEANDGARERFSLHPPQENEDTSSGGAYLPGPAPARSTSKRHSTADIPVGQTVNLVGDASGRGAAEAGADYEGRRTSYSVPTKTEPPQTAQRGPKTLKKFFGFGREASHTAQPNLGASDSHTDLANQTGIGRRVSRRRHKEPASSPVFPDQNITSRDLQQQQQQQQQPPHSSFRSAESSVSHLPPSSEEDENNGLDQYLEKAERVRPVTLHPPPKEQVIRGPLHRVNSEPFQHQQQTQQTQYEPPQHPQRQDSFHQQHYQQDHQQQDYQPQDYQQSPQDYQQPPQYQAYHPATGNSSSNSSQTPLQFDHTGQVIYSHQQDQQHYPPPPPPHQHQYQGYDPQVPTHPSPLPHPTSPMPPPPPVAPSRHSLEMNAPKPPQGGLSREVSSVSAYGQNPQGQGPPPNTNPAQFGGSQTAPGQHGQHNQHGQNYRGGPPQQQHPGQQNVGDLGRNTPPLTRQGNDDQLDVARMLQEHETLQQKYKKVKTLYFDRISQVEQLQDTLAHQRLAQSRTSLDDNEYTQRFNRLDGAINNLAFNIRKDWKAVPPWLQPVVNQDAHTKVTKEMTVVGRAWVSCWIVDEILERHFHPCLDPVLSTQLKIIEKNIRRLAPPLATNEEDDALLAKVSNWRLTTLDALRESLDGQRAIDCRQRLTDGLTEKLTASLSMHLKDPPPPGLEGGVRGIIELSVGIAANLPLESRDVFVEYFYPGSPVNPDYMKIETSLPQLTNPGTGLDHVEGDQASLGSAEAPSTGDASTKDPPPGQLERENSLDHKDATGQAPKKKTGMFGNLMSNNQSKRPSAPPPQPDNLHTQMKQAGGSQVSLTQQQQQQQQQQGQWPPGSSAGPEVQKVRVAGFMAVEVRGRSILVKAPVWVQ</sequence>
<feature type="compositionally biased region" description="Polar residues" evidence="1">
    <location>
        <begin position="168"/>
        <end position="188"/>
    </location>
</feature>
<feature type="compositionally biased region" description="Low complexity" evidence="1">
    <location>
        <begin position="881"/>
        <end position="892"/>
    </location>
</feature>
<feature type="compositionally biased region" description="Basic and acidic residues" evidence="1">
    <location>
        <begin position="308"/>
        <end position="324"/>
    </location>
</feature>
<evidence type="ECO:0000313" key="2">
    <source>
        <dbReference type="EMBL" id="KAH0541947.1"/>
    </source>
</evidence>
<accession>A0A9P8HXY5</accession>
<dbReference type="AlphaFoldDB" id="A0A9P8HXY5"/>
<name>A0A9P8HXY5_9PEZI</name>
<feature type="compositionally biased region" description="Low complexity" evidence="1">
    <location>
        <begin position="288"/>
        <end position="303"/>
    </location>
</feature>
<evidence type="ECO:0000256" key="1">
    <source>
        <dbReference type="SAM" id="MobiDB-lite"/>
    </source>
</evidence>
<protein>
    <submittedName>
        <fullName evidence="2">Uncharacterized protein</fullName>
    </submittedName>
</protein>
<feature type="compositionally biased region" description="Polar residues" evidence="1">
    <location>
        <begin position="135"/>
        <end position="150"/>
    </location>
</feature>
<keyword evidence="3" id="KW-1185">Reference proteome</keyword>
<feature type="compositionally biased region" description="Basic and acidic residues" evidence="1">
    <location>
        <begin position="820"/>
        <end position="831"/>
    </location>
</feature>
<feature type="compositionally biased region" description="Polar residues" evidence="1">
    <location>
        <begin position="50"/>
        <end position="62"/>
    </location>
</feature>
<feature type="region of interest" description="Disordered" evidence="1">
    <location>
        <begin position="1"/>
        <end position="518"/>
    </location>
</feature>
<feature type="compositionally biased region" description="Low complexity" evidence="1">
    <location>
        <begin position="391"/>
        <end position="401"/>
    </location>
</feature>
<comment type="caution">
    <text evidence="2">The sequence shown here is derived from an EMBL/GenBank/DDBJ whole genome shotgun (WGS) entry which is preliminary data.</text>
</comment>
<feature type="compositionally biased region" description="Polar residues" evidence="1">
    <location>
        <begin position="7"/>
        <end position="22"/>
    </location>
</feature>
<feature type="compositionally biased region" description="Polar residues" evidence="1">
    <location>
        <begin position="227"/>
        <end position="240"/>
    </location>
</feature>
<evidence type="ECO:0000313" key="3">
    <source>
        <dbReference type="Proteomes" id="UP000698800"/>
    </source>
</evidence>
<proteinExistence type="predicted"/>
<feature type="compositionally biased region" description="Low complexity" evidence="1">
    <location>
        <begin position="29"/>
        <end position="42"/>
    </location>
</feature>
<gene>
    <name evidence="2" type="ORF">FGG08_003579</name>
</gene>
<feature type="compositionally biased region" description="Polar residues" evidence="1">
    <location>
        <begin position="352"/>
        <end position="364"/>
    </location>
</feature>
<feature type="compositionally biased region" description="Low complexity" evidence="1">
    <location>
        <begin position="325"/>
        <end position="349"/>
    </location>
</feature>